<dbReference type="OrthoDB" id="4781at2759"/>
<dbReference type="Pfam" id="PF00722">
    <property type="entry name" value="Glyco_hydro_16"/>
    <property type="match status" value="1"/>
</dbReference>
<keyword evidence="3" id="KW-0326">Glycosidase</keyword>
<evidence type="ECO:0000259" key="4">
    <source>
        <dbReference type="PROSITE" id="PS51762"/>
    </source>
</evidence>
<keyword evidence="1" id="KW-0732">Signal</keyword>
<accession>A0A9P6G215</accession>
<dbReference type="PANTHER" id="PTHR10963">
    <property type="entry name" value="GLYCOSYL HYDROLASE-RELATED"/>
    <property type="match status" value="1"/>
</dbReference>
<gene>
    <name evidence="5" type="ORF">BGW38_001367</name>
</gene>
<dbReference type="Gene3D" id="2.60.120.200">
    <property type="match status" value="1"/>
</dbReference>
<keyword evidence="2" id="KW-0378">Hydrolase</keyword>
<evidence type="ECO:0000256" key="2">
    <source>
        <dbReference type="ARBA" id="ARBA00022801"/>
    </source>
</evidence>
<dbReference type="InterPro" id="IPR000757">
    <property type="entry name" value="Beta-glucanase-like"/>
</dbReference>
<dbReference type="EMBL" id="JAABOA010000143">
    <property type="protein sequence ID" value="KAF9585649.1"/>
    <property type="molecule type" value="Genomic_DNA"/>
</dbReference>
<dbReference type="AlphaFoldDB" id="A0A9P6G215"/>
<comment type="caution">
    <text evidence="5">The sequence shown here is derived from an EMBL/GenBank/DDBJ whole genome shotgun (WGS) entry which is preliminary data.</text>
</comment>
<keyword evidence="6" id="KW-1185">Reference proteome</keyword>
<evidence type="ECO:0000313" key="5">
    <source>
        <dbReference type="EMBL" id="KAF9585649.1"/>
    </source>
</evidence>
<dbReference type="SUPFAM" id="SSF49899">
    <property type="entry name" value="Concanavalin A-like lectins/glucanases"/>
    <property type="match status" value="1"/>
</dbReference>
<proteinExistence type="predicted"/>
<organism evidence="5 6">
    <name type="scientific">Lunasporangiospora selenospora</name>
    <dbReference type="NCBI Taxonomy" id="979761"/>
    <lineage>
        <taxon>Eukaryota</taxon>
        <taxon>Fungi</taxon>
        <taxon>Fungi incertae sedis</taxon>
        <taxon>Mucoromycota</taxon>
        <taxon>Mortierellomycotina</taxon>
        <taxon>Mortierellomycetes</taxon>
        <taxon>Mortierellales</taxon>
        <taxon>Mortierellaceae</taxon>
        <taxon>Lunasporangiospora</taxon>
    </lineage>
</organism>
<evidence type="ECO:0000313" key="6">
    <source>
        <dbReference type="Proteomes" id="UP000780801"/>
    </source>
</evidence>
<evidence type="ECO:0000256" key="1">
    <source>
        <dbReference type="ARBA" id="ARBA00022729"/>
    </source>
</evidence>
<dbReference type="PANTHER" id="PTHR10963:SF22">
    <property type="entry name" value="GLYCOSIDASE CRH2-RELATED"/>
    <property type="match status" value="1"/>
</dbReference>
<name>A0A9P6G215_9FUNG</name>
<dbReference type="GO" id="GO:0005975">
    <property type="term" value="P:carbohydrate metabolic process"/>
    <property type="evidence" value="ECO:0007669"/>
    <property type="project" value="InterPro"/>
</dbReference>
<dbReference type="Proteomes" id="UP000780801">
    <property type="component" value="Unassembled WGS sequence"/>
</dbReference>
<dbReference type="InterPro" id="IPR050546">
    <property type="entry name" value="Glycosyl_Hydrlase_16"/>
</dbReference>
<reference evidence="5" key="1">
    <citation type="journal article" date="2020" name="Fungal Divers.">
        <title>Resolving the Mortierellaceae phylogeny through synthesis of multi-gene phylogenetics and phylogenomics.</title>
        <authorList>
            <person name="Vandepol N."/>
            <person name="Liber J."/>
            <person name="Desiro A."/>
            <person name="Na H."/>
            <person name="Kennedy M."/>
            <person name="Barry K."/>
            <person name="Grigoriev I.V."/>
            <person name="Miller A.N."/>
            <person name="O'Donnell K."/>
            <person name="Stajich J.E."/>
            <person name="Bonito G."/>
        </authorList>
    </citation>
    <scope>NUCLEOTIDE SEQUENCE</scope>
    <source>
        <strain evidence="5">KOD1015</strain>
    </source>
</reference>
<dbReference type="GO" id="GO:0004553">
    <property type="term" value="F:hydrolase activity, hydrolyzing O-glycosyl compounds"/>
    <property type="evidence" value="ECO:0007669"/>
    <property type="project" value="InterPro"/>
</dbReference>
<dbReference type="InterPro" id="IPR013320">
    <property type="entry name" value="ConA-like_dom_sf"/>
</dbReference>
<dbReference type="PROSITE" id="PS51762">
    <property type="entry name" value="GH16_2"/>
    <property type="match status" value="1"/>
</dbReference>
<protein>
    <recommendedName>
        <fullName evidence="4">GH16 domain-containing protein</fullName>
    </recommendedName>
</protein>
<evidence type="ECO:0000256" key="3">
    <source>
        <dbReference type="ARBA" id="ARBA00023295"/>
    </source>
</evidence>
<feature type="domain" description="GH16" evidence="4">
    <location>
        <begin position="1"/>
        <end position="236"/>
    </location>
</feature>
<sequence>MNFDHPDSVVALANFSGNPTDAPWTSDFTPSNVRIENGSLILTLKPGHTVNRFGNKPGFGATVSSTRWMLYGTVTARIKAGSPGGGIVSSFIYRSSITGDEIDYEWVGKHPNEVQSNYYWRTLPTMDPKDIDYTHSRRMDVGINLSEEYQDYTIEWLPDRLTWYINGQEMRTILRSEVNETKYPSTPSQIQFSIWDGGLGEPETIEWAGGPTLWGGNQAPYEMFIDYVDVKCFSPIDPDTTPWPPKGKGFQNIVNPLAKDLKKAHDAIVLGENAPSFSVLERGGLHWGRFDASRNLAQTSAGHRGQKNEGVSVSLSEWCLCCTILWIGIFVLIPNYI</sequence>